<dbReference type="InterPro" id="IPR008271">
    <property type="entry name" value="Ser/Thr_kinase_AS"/>
</dbReference>
<evidence type="ECO:0000313" key="6">
    <source>
        <dbReference type="EMBL" id="MCT7976770.1"/>
    </source>
</evidence>
<dbReference type="InterPro" id="IPR015943">
    <property type="entry name" value="WD40/YVTN_repeat-like_dom_sf"/>
</dbReference>
<keyword evidence="4" id="KW-1133">Transmembrane helix</keyword>
<protein>
    <submittedName>
        <fullName evidence="6">Serine/threonine protein kinase</fullName>
    </submittedName>
</protein>
<feature type="transmembrane region" description="Helical" evidence="4">
    <location>
        <begin position="374"/>
        <end position="396"/>
    </location>
</feature>
<feature type="repeat" description="WD" evidence="3">
    <location>
        <begin position="489"/>
        <end position="530"/>
    </location>
</feature>
<dbReference type="Gene3D" id="2.130.10.10">
    <property type="entry name" value="YVTN repeat-like/Quinoprotein amine dehydrogenase"/>
    <property type="match status" value="4"/>
</dbReference>
<name>A0ABT2N4S2_9CYAN</name>
<dbReference type="InterPro" id="IPR020472">
    <property type="entry name" value="WD40_PAC1"/>
</dbReference>
<dbReference type="SMART" id="SM00220">
    <property type="entry name" value="S_TKc"/>
    <property type="match status" value="1"/>
</dbReference>
<dbReference type="CDD" id="cd00200">
    <property type="entry name" value="WD40"/>
    <property type="match status" value="1"/>
</dbReference>
<comment type="caution">
    <text evidence="6">The sequence shown here is derived from an EMBL/GenBank/DDBJ whole genome shotgun (WGS) entry which is preliminary data.</text>
</comment>
<dbReference type="CDD" id="cd14014">
    <property type="entry name" value="STKc_PknB_like"/>
    <property type="match status" value="1"/>
</dbReference>
<dbReference type="PROSITE" id="PS50294">
    <property type="entry name" value="WD_REPEATS_REGION"/>
    <property type="match status" value="7"/>
</dbReference>
<feature type="repeat" description="WD" evidence="3">
    <location>
        <begin position="447"/>
        <end position="488"/>
    </location>
</feature>
<dbReference type="InterPro" id="IPR001632">
    <property type="entry name" value="WD40_G-protein_beta-like"/>
</dbReference>
<sequence>MSYCLNPKCPNRADPLNAQNRICRHCGSLLIFQGRYRIGRLLGEGGFGQTFEVNDGGLLKVLKVLTDDNPKAIALFQREAQVLSHLNHPGIPRVESDGYFTVLPRNSQQPLHCLVMQRIEGRNLEVWMADRHHLPIPQHQALNWFKQLAEILNIVHQQQFFHRDIKPSNIMLQPNGQLALIDFGSAREVTGTYLAKVGGGHQITGIVSPGYTPPEQANGKAVPQSDFFALGRTFVFLLTGKEPNAFPEDTRTGQLLWRSDGSRGGPTAGFTTNPLADCIDYMMAPFPGNRPQNTQVILKRLEEIEQEMQQPWGSSVMPGRSPQPMGPIQPYQAAARIPTRLLRLNGARNYSRHSGHSGRSRFHYKKALKSSQKFLVGGFLLALAATATHLFGGFTVPNVSALLWLNYGSPGVMPEVPPNPNEPFSAISTVSAQPLAAKQPITLTKTLGGHLWGVNSIALSPDSRLLVSGSVDKTVKLWDIESGQVRQSLSGHSNEIWSVTFSPDGSKVASSSGDGTIKVWETSTGKLLHTLSDHAAWVMSVAFSPDGKQLASGGFDNTIKLWNVETGELIRSIAGHSGWVFSLAYSPDGQLLASGSFDRSIKIWHTQTGEVVRTLEGGLYRFRSVAFSPNGQWVAGASGDSSILIWQVSSGQLVRTLFGHSDAVHAIAFSPDGQMLVSGGGSLDSTLKLWNIGTGQLLQTLKGHSDTINSVSISADGKILTSGSQDNTIKVWQLQ</sequence>
<keyword evidence="4" id="KW-0472">Membrane</keyword>
<keyword evidence="6" id="KW-0418">Kinase</keyword>
<dbReference type="SMART" id="SM00320">
    <property type="entry name" value="WD40"/>
    <property type="match status" value="7"/>
</dbReference>
<dbReference type="Proteomes" id="UP001525961">
    <property type="component" value="Unassembled WGS sequence"/>
</dbReference>
<dbReference type="InterPro" id="IPR001680">
    <property type="entry name" value="WD40_rpt"/>
</dbReference>
<dbReference type="InterPro" id="IPR036322">
    <property type="entry name" value="WD40_repeat_dom_sf"/>
</dbReference>
<dbReference type="InterPro" id="IPR055442">
    <property type="entry name" value="Beta-prop_EML-like_2nd"/>
</dbReference>
<dbReference type="PRINTS" id="PR00319">
    <property type="entry name" value="GPROTEINB"/>
</dbReference>
<dbReference type="InterPro" id="IPR011009">
    <property type="entry name" value="Kinase-like_dom_sf"/>
</dbReference>
<dbReference type="PROSITE" id="PS50082">
    <property type="entry name" value="WD_REPEATS_2"/>
    <property type="match status" value="7"/>
</dbReference>
<dbReference type="PROSITE" id="PS00108">
    <property type="entry name" value="PROTEIN_KINASE_ST"/>
    <property type="match status" value="1"/>
</dbReference>
<dbReference type="SUPFAM" id="SSF50978">
    <property type="entry name" value="WD40 repeat-like"/>
    <property type="match status" value="1"/>
</dbReference>
<evidence type="ECO:0000259" key="5">
    <source>
        <dbReference type="PROSITE" id="PS50011"/>
    </source>
</evidence>
<keyword evidence="2" id="KW-0677">Repeat</keyword>
<feature type="domain" description="Protein kinase" evidence="5">
    <location>
        <begin position="36"/>
        <end position="313"/>
    </location>
</feature>
<reference evidence="6 7" key="1">
    <citation type="journal article" date="2022" name="Front. Microbiol.">
        <title>High genomic differentiation and limited gene flow indicate recent cryptic speciation within the genus Laspinema (cyanobacteria).</title>
        <authorList>
            <person name="Stanojkovic A."/>
            <person name="Skoupy S."/>
            <person name="Skaloud P."/>
            <person name="Dvorak P."/>
        </authorList>
    </citation>
    <scope>NUCLEOTIDE SEQUENCE [LARGE SCALE GENOMIC DNA]</scope>
    <source>
        <strain evidence="6 7">D3b</strain>
    </source>
</reference>
<dbReference type="Pfam" id="PF00069">
    <property type="entry name" value="Pkinase"/>
    <property type="match status" value="1"/>
</dbReference>
<evidence type="ECO:0000256" key="1">
    <source>
        <dbReference type="ARBA" id="ARBA00022574"/>
    </source>
</evidence>
<keyword evidence="6" id="KW-0723">Serine/threonine-protein kinase</keyword>
<feature type="repeat" description="WD" evidence="3">
    <location>
        <begin position="701"/>
        <end position="735"/>
    </location>
</feature>
<dbReference type="Pfam" id="PF23414">
    <property type="entry name" value="Beta-prop_EML_2"/>
    <property type="match status" value="1"/>
</dbReference>
<feature type="repeat" description="WD" evidence="3">
    <location>
        <begin position="615"/>
        <end position="656"/>
    </location>
</feature>
<dbReference type="EMBL" id="JAMXFA010000003">
    <property type="protein sequence ID" value="MCT7976770.1"/>
    <property type="molecule type" value="Genomic_DNA"/>
</dbReference>
<dbReference type="Gene3D" id="1.10.510.10">
    <property type="entry name" value="Transferase(Phosphotransferase) domain 1"/>
    <property type="match status" value="1"/>
</dbReference>
<keyword evidence="6" id="KW-0808">Transferase</keyword>
<dbReference type="PROSITE" id="PS50011">
    <property type="entry name" value="PROTEIN_KINASE_DOM"/>
    <property type="match status" value="1"/>
</dbReference>
<proteinExistence type="predicted"/>
<evidence type="ECO:0000256" key="4">
    <source>
        <dbReference type="SAM" id="Phobius"/>
    </source>
</evidence>
<dbReference type="Pfam" id="PF00400">
    <property type="entry name" value="WD40"/>
    <property type="match status" value="2"/>
</dbReference>
<accession>A0ABT2N4S2</accession>
<dbReference type="InterPro" id="IPR000719">
    <property type="entry name" value="Prot_kinase_dom"/>
</dbReference>
<dbReference type="SUPFAM" id="SSF56112">
    <property type="entry name" value="Protein kinase-like (PK-like)"/>
    <property type="match status" value="1"/>
</dbReference>
<keyword evidence="1 3" id="KW-0853">WD repeat</keyword>
<gene>
    <name evidence="6" type="ORF">NG792_03390</name>
</gene>
<dbReference type="PANTHER" id="PTHR19879:SF9">
    <property type="entry name" value="TRANSCRIPTION INITIATION FACTOR TFIID SUBUNIT 5"/>
    <property type="match status" value="1"/>
</dbReference>
<dbReference type="Gene3D" id="3.30.200.20">
    <property type="entry name" value="Phosphorylase Kinase, domain 1"/>
    <property type="match status" value="1"/>
</dbReference>
<dbReference type="NCBIfam" id="NF045510">
    <property type="entry name" value="4Cys_prefix_kin"/>
    <property type="match status" value="1"/>
</dbReference>
<organism evidence="6 7">
    <name type="scientific">Laspinema olomoucense D3b</name>
    <dbReference type="NCBI Taxonomy" id="2953688"/>
    <lineage>
        <taxon>Bacteria</taxon>
        <taxon>Bacillati</taxon>
        <taxon>Cyanobacteriota</taxon>
        <taxon>Cyanophyceae</taxon>
        <taxon>Oscillatoriophycideae</taxon>
        <taxon>Oscillatoriales</taxon>
        <taxon>Laspinemataceae</taxon>
        <taxon>Laspinema</taxon>
        <taxon>Laspinema olomoucense</taxon>
    </lineage>
</organism>
<feature type="repeat" description="WD" evidence="3">
    <location>
        <begin position="531"/>
        <end position="572"/>
    </location>
</feature>
<dbReference type="PANTHER" id="PTHR19879">
    <property type="entry name" value="TRANSCRIPTION INITIATION FACTOR TFIID"/>
    <property type="match status" value="1"/>
</dbReference>
<evidence type="ECO:0000313" key="7">
    <source>
        <dbReference type="Proteomes" id="UP001525961"/>
    </source>
</evidence>
<dbReference type="RefSeq" id="WP_261201648.1">
    <property type="nucleotide sequence ID" value="NZ_JAMXFA010000003.1"/>
</dbReference>
<dbReference type="PROSITE" id="PS00678">
    <property type="entry name" value="WD_REPEATS_1"/>
    <property type="match status" value="3"/>
</dbReference>
<dbReference type="InterPro" id="IPR019775">
    <property type="entry name" value="WD40_repeat_CS"/>
</dbReference>
<keyword evidence="7" id="KW-1185">Reference proteome</keyword>
<feature type="repeat" description="WD" evidence="3">
    <location>
        <begin position="573"/>
        <end position="614"/>
    </location>
</feature>
<evidence type="ECO:0000256" key="3">
    <source>
        <dbReference type="PROSITE-ProRule" id="PRU00221"/>
    </source>
</evidence>
<dbReference type="GO" id="GO:0004674">
    <property type="term" value="F:protein serine/threonine kinase activity"/>
    <property type="evidence" value="ECO:0007669"/>
    <property type="project" value="UniProtKB-KW"/>
</dbReference>
<evidence type="ECO:0000256" key="2">
    <source>
        <dbReference type="ARBA" id="ARBA00022737"/>
    </source>
</evidence>
<feature type="repeat" description="WD" evidence="3">
    <location>
        <begin position="657"/>
        <end position="700"/>
    </location>
</feature>
<keyword evidence="4" id="KW-0812">Transmembrane</keyword>
<dbReference type="PRINTS" id="PR00320">
    <property type="entry name" value="GPROTEINBRPT"/>
</dbReference>